<dbReference type="InterPro" id="IPR002694">
    <property type="entry name" value="Znf_CHC2"/>
</dbReference>
<dbReference type="EC" id="2.7.7.101" evidence="12"/>
<comment type="cofactor">
    <cofactor evidence="12 13 14">
        <name>Zn(2+)</name>
        <dbReference type="ChEBI" id="CHEBI:29105"/>
    </cofactor>
    <text evidence="12 13 14">Binds 1 zinc ion per monomer.</text>
</comment>
<dbReference type="InterPro" id="IPR006171">
    <property type="entry name" value="TOPRIM_dom"/>
</dbReference>
<dbReference type="Gene3D" id="6.10.140.360">
    <property type="match status" value="1"/>
</dbReference>
<accession>A0A437KE35</accession>
<evidence type="ECO:0000256" key="14">
    <source>
        <dbReference type="PIRSR" id="PIRSR002811-1"/>
    </source>
</evidence>
<feature type="zinc finger region" description="CHC2-type" evidence="12 14">
    <location>
        <begin position="40"/>
        <end position="64"/>
    </location>
</feature>
<dbReference type="EMBL" id="RZTZ01000002">
    <property type="protein sequence ID" value="RVT65203.1"/>
    <property type="molecule type" value="Genomic_DNA"/>
</dbReference>
<dbReference type="PANTHER" id="PTHR30313">
    <property type="entry name" value="DNA PRIMASE"/>
    <property type="match status" value="1"/>
</dbReference>
<organism evidence="16 17">
    <name type="scientific">Niallia taxi</name>
    <dbReference type="NCBI Taxonomy" id="2499688"/>
    <lineage>
        <taxon>Bacteria</taxon>
        <taxon>Bacillati</taxon>
        <taxon>Bacillota</taxon>
        <taxon>Bacilli</taxon>
        <taxon>Bacillales</taxon>
        <taxon>Bacillaceae</taxon>
        <taxon>Niallia</taxon>
    </lineage>
</organism>
<dbReference type="FunFam" id="3.90.580.10:FF:000001">
    <property type="entry name" value="DNA primase"/>
    <property type="match status" value="1"/>
</dbReference>
<evidence type="ECO:0000256" key="6">
    <source>
        <dbReference type="ARBA" id="ARBA00022723"/>
    </source>
</evidence>
<comment type="catalytic activity">
    <reaction evidence="12">
        <text>ssDNA + n NTP = ssDNA/pppN(pN)n-1 hybrid + (n-1) diphosphate.</text>
        <dbReference type="EC" id="2.7.7.101"/>
    </reaction>
</comment>
<dbReference type="InterPro" id="IPR034151">
    <property type="entry name" value="TOPRIM_DnaG_bac"/>
</dbReference>
<comment type="caution">
    <text evidence="16">The sequence shown here is derived from an EMBL/GenBank/DDBJ whole genome shotgun (WGS) entry which is preliminary data.</text>
</comment>
<dbReference type="RefSeq" id="WP_127737423.1">
    <property type="nucleotide sequence ID" value="NZ_RZTZ01000002.1"/>
</dbReference>
<evidence type="ECO:0000256" key="9">
    <source>
        <dbReference type="ARBA" id="ARBA00022842"/>
    </source>
</evidence>
<keyword evidence="4 12" id="KW-0548">Nucleotidyltransferase</keyword>
<dbReference type="InterPro" id="IPR036185">
    <property type="entry name" value="DNA_heli_DnaB-like_N_sf"/>
</dbReference>
<dbReference type="SUPFAM" id="SSF57783">
    <property type="entry name" value="Zinc beta-ribbon"/>
    <property type="match status" value="1"/>
</dbReference>
<comment type="similarity">
    <text evidence="12 13">Belongs to the DnaG primase family.</text>
</comment>
<keyword evidence="6 12" id="KW-0479">Metal-binding</keyword>
<keyword evidence="1 12" id="KW-0240">DNA-directed RNA polymerase</keyword>
<protein>
    <recommendedName>
        <fullName evidence="12 13">DNA primase</fullName>
        <ecNumber evidence="12">2.7.7.101</ecNumber>
    </recommendedName>
</protein>
<evidence type="ECO:0000256" key="11">
    <source>
        <dbReference type="ARBA" id="ARBA00023163"/>
    </source>
</evidence>
<dbReference type="Pfam" id="PF13155">
    <property type="entry name" value="Toprim_2"/>
    <property type="match status" value="1"/>
</dbReference>
<dbReference type="Gene3D" id="1.10.860.10">
    <property type="entry name" value="DNAb Helicase, Chain A"/>
    <property type="match status" value="1"/>
</dbReference>
<dbReference type="Pfam" id="PF10410">
    <property type="entry name" value="DnaB_bind"/>
    <property type="match status" value="1"/>
</dbReference>
<dbReference type="Pfam" id="PF08275">
    <property type="entry name" value="DNAG_N"/>
    <property type="match status" value="1"/>
</dbReference>
<keyword evidence="9" id="KW-0460">Magnesium</keyword>
<dbReference type="SUPFAM" id="SSF48024">
    <property type="entry name" value="N-terminal domain of DnaB helicase"/>
    <property type="match status" value="1"/>
</dbReference>
<feature type="domain" description="Toprim" evidence="15">
    <location>
        <begin position="260"/>
        <end position="339"/>
    </location>
</feature>
<evidence type="ECO:0000256" key="2">
    <source>
        <dbReference type="ARBA" id="ARBA00022515"/>
    </source>
</evidence>
<dbReference type="HAMAP" id="MF_00974">
    <property type="entry name" value="DNA_primase_DnaG"/>
    <property type="match status" value="1"/>
</dbReference>
<dbReference type="InterPro" id="IPR006295">
    <property type="entry name" value="DNA_primase_DnaG"/>
</dbReference>
<keyword evidence="8 12" id="KW-0862">Zinc</keyword>
<dbReference type="CDD" id="cd03364">
    <property type="entry name" value="TOPRIM_DnaG_primases"/>
    <property type="match status" value="1"/>
</dbReference>
<dbReference type="GO" id="GO:0008270">
    <property type="term" value="F:zinc ion binding"/>
    <property type="evidence" value="ECO:0007669"/>
    <property type="project" value="UniProtKB-UniRule"/>
</dbReference>
<dbReference type="InterPro" id="IPR016136">
    <property type="entry name" value="DNA_helicase_N/primase_C"/>
</dbReference>
<dbReference type="GO" id="GO:0003678">
    <property type="term" value="F:DNA helicase activity"/>
    <property type="evidence" value="ECO:0007669"/>
    <property type="project" value="InterPro"/>
</dbReference>
<evidence type="ECO:0000256" key="5">
    <source>
        <dbReference type="ARBA" id="ARBA00022705"/>
    </source>
</evidence>
<keyword evidence="3 12" id="KW-0808">Transferase</keyword>
<evidence type="ECO:0000256" key="13">
    <source>
        <dbReference type="PIRNR" id="PIRNR002811"/>
    </source>
</evidence>
<dbReference type="Gene3D" id="3.90.980.10">
    <property type="entry name" value="DNA primase, catalytic core, N-terminal domain"/>
    <property type="match status" value="1"/>
</dbReference>
<dbReference type="PROSITE" id="PS50880">
    <property type="entry name" value="TOPRIM"/>
    <property type="match status" value="1"/>
</dbReference>
<dbReference type="InterPro" id="IPR037068">
    <property type="entry name" value="DNA_primase_core_N_sf"/>
</dbReference>
<dbReference type="Proteomes" id="UP000288024">
    <property type="component" value="Unassembled WGS sequence"/>
</dbReference>
<evidence type="ECO:0000256" key="1">
    <source>
        <dbReference type="ARBA" id="ARBA00022478"/>
    </source>
</evidence>
<evidence type="ECO:0000259" key="15">
    <source>
        <dbReference type="PROSITE" id="PS50880"/>
    </source>
</evidence>
<dbReference type="FunFam" id="3.90.980.10:FF:000001">
    <property type="entry name" value="DNA primase"/>
    <property type="match status" value="1"/>
</dbReference>
<dbReference type="GO" id="GO:0005524">
    <property type="term" value="F:ATP binding"/>
    <property type="evidence" value="ECO:0007669"/>
    <property type="project" value="InterPro"/>
</dbReference>
<dbReference type="InterPro" id="IPR050219">
    <property type="entry name" value="DnaG_primase"/>
</dbReference>
<evidence type="ECO:0000256" key="3">
    <source>
        <dbReference type="ARBA" id="ARBA00022679"/>
    </source>
</evidence>
<dbReference type="InterPro" id="IPR019475">
    <property type="entry name" value="DNA_primase_DnaB-bd"/>
</dbReference>
<gene>
    <name evidence="12" type="primary">dnaG</name>
    <name evidence="16" type="ORF">EM808_06760</name>
</gene>
<evidence type="ECO:0000313" key="17">
    <source>
        <dbReference type="Proteomes" id="UP000288024"/>
    </source>
</evidence>
<dbReference type="Pfam" id="PF00772">
    <property type="entry name" value="DnaB"/>
    <property type="match status" value="1"/>
</dbReference>
<evidence type="ECO:0000256" key="12">
    <source>
        <dbReference type="HAMAP-Rule" id="MF_00974"/>
    </source>
</evidence>
<comment type="function">
    <text evidence="12 13">RNA polymerase that catalyzes the synthesis of short RNA molecules used as primers for DNA polymerase during DNA replication.</text>
</comment>
<dbReference type="SMART" id="SM00493">
    <property type="entry name" value="TOPRIM"/>
    <property type="match status" value="1"/>
</dbReference>
<name>A0A437KE35_9BACI</name>
<dbReference type="PANTHER" id="PTHR30313:SF2">
    <property type="entry name" value="DNA PRIMASE"/>
    <property type="match status" value="1"/>
</dbReference>
<dbReference type="SUPFAM" id="SSF56731">
    <property type="entry name" value="DNA primase core"/>
    <property type="match status" value="1"/>
</dbReference>
<keyword evidence="17" id="KW-1185">Reference proteome</keyword>
<reference evidence="16 17" key="1">
    <citation type="submission" date="2019-01" db="EMBL/GenBank/DDBJ databases">
        <title>Bacillus sp. M5HDSG1-1, whole genome shotgun sequence.</title>
        <authorList>
            <person name="Tuo L."/>
        </authorList>
    </citation>
    <scope>NUCLEOTIDE SEQUENCE [LARGE SCALE GENOMIC DNA]</scope>
    <source>
        <strain evidence="16 17">M5HDSG1-1</strain>
    </source>
</reference>
<dbReference type="GO" id="GO:0006269">
    <property type="term" value="P:DNA replication, synthesis of primer"/>
    <property type="evidence" value="ECO:0007669"/>
    <property type="project" value="UniProtKB-UniRule"/>
</dbReference>
<comment type="domain">
    <text evidence="12">Contains an N-terminal zinc-binding domain, a central core domain that contains the primase activity, and a C-terminal DnaB-binding domain.</text>
</comment>
<keyword evidence="10 12" id="KW-0238">DNA-binding</keyword>
<keyword evidence="11 12" id="KW-0804">Transcription</keyword>
<proteinExistence type="inferred from homology"/>
<dbReference type="InterPro" id="IPR030846">
    <property type="entry name" value="DnaG_bac"/>
</dbReference>
<dbReference type="Gene3D" id="3.40.1360.10">
    <property type="match status" value="1"/>
</dbReference>
<dbReference type="GO" id="GO:0000428">
    <property type="term" value="C:DNA-directed RNA polymerase complex"/>
    <property type="evidence" value="ECO:0007669"/>
    <property type="project" value="UniProtKB-KW"/>
</dbReference>
<dbReference type="Gene3D" id="3.90.580.10">
    <property type="entry name" value="Zinc finger, CHC2-type domain"/>
    <property type="match status" value="1"/>
</dbReference>
<keyword evidence="7 12" id="KW-0863">Zinc-finger</keyword>
<dbReference type="GO" id="GO:0003677">
    <property type="term" value="F:DNA binding"/>
    <property type="evidence" value="ECO:0007669"/>
    <property type="project" value="UniProtKB-KW"/>
</dbReference>
<dbReference type="SMART" id="SM00400">
    <property type="entry name" value="ZnF_CHCC"/>
    <property type="match status" value="1"/>
</dbReference>
<dbReference type="GO" id="GO:0003899">
    <property type="term" value="F:DNA-directed RNA polymerase activity"/>
    <property type="evidence" value="ECO:0007669"/>
    <property type="project" value="UniProtKB-UniRule"/>
</dbReference>
<keyword evidence="2 12" id="KW-0639">Primosome</keyword>
<dbReference type="NCBIfam" id="TIGR01391">
    <property type="entry name" value="dnaG"/>
    <property type="match status" value="1"/>
</dbReference>
<sequence>MVERIPDEKVNEVKQAIDIVDVIGEHVALTKQGRNYLGLCPFHGEKTPSFSVSPEKQIFHCFGCHAGGNVFTFLMDLQGYSFQEAAFHLAERANVDLGVELQESGNKPAISKDFQQMLDAHDQLTKFYHHILVNTTDAEHALQYLLDRGFTREVIEKFQIGYAPNQWDFAVKYLKKYDASLMEKAGLIIKSEKGDKYFDRFRDRIMFPIYDRNGNPIAFSGRTLGDSTPKYLNSPETPIFNKSSTLYNFHMARPSIRKTQHSVLFEGFADVIAANRAGVENSVGTMGTSLTDEHLAILKRNSRTITICYDSDSAGIEAAYRAGKMLAGANCTVKVAMLPDGLDPDDYLNKYGEEKLQHEIMQASVPFMSFKLIYHRRGKNLQNEGDKLSYIEQVLGEIAQLGNAVEKDLYLRQLSSEFSISLDALKMQEEELAGRQTINKPNKSINAPVKQYSVRKRSNHLLPAYHTAERRLIAHMLKSEDIVLKVREALQDRTFNIDEHQAIFTYLLAFYETGQSSDSSAFLNFIRDGELQRIVADIDMMEVNEEVSDQELTDYLKQLLNYEKMLEINEKKALQKEAERQNDFLKAAEIGMEVMLLVKSLK</sequence>
<dbReference type="Pfam" id="PF01807">
    <property type="entry name" value="Zn_ribbon_DnaG"/>
    <property type="match status" value="1"/>
</dbReference>
<comment type="subunit">
    <text evidence="12">Monomer. Interacts with DnaB.</text>
</comment>
<dbReference type="InterPro" id="IPR007693">
    <property type="entry name" value="DNA_helicase_DnaB-like_N"/>
</dbReference>
<dbReference type="GO" id="GO:1990077">
    <property type="term" value="C:primosome complex"/>
    <property type="evidence" value="ECO:0007669"/>
    <property type="project" value="UniProtKB-KW"/>
</dbReference>
<dbReference type="GO" id="GO:0005737">
    <property type="term" value="C:cytoplasm"/>
    <property type="evidence" value="ECO:0007669"/>
    <property type="project" value="TreeGrafter"/>
</dbReference>
<keyword evidence="5 12" id="KW-0235">DNA replication</keyword>
<dbReference type="AlphaFoldDB" id="A0A437KE35"/>
<evidence type="ECO:0000256" key="4">
    <source>
        <dbReference type="ARBA" id="ARBA00022695"/>
    </source>
</evidence>
<evidence type="ECO:0000256" key="10">
    <source>
        <dbReference type="ARBA" id="ARBA00023125"/>
    </source>
</evidence>
<dbReference type="InterPro" id="IPR013264">
    <property type="entry name" value="DNAG_N"/>
</dbReference>
<dbReference type="InterPro" id="IPR036977">
    <property type="entry name" value="DNA_primase_Znf_CHC2"/>
</dbReference>
<dbReference type="PIRSF" id="PIRSF002811">
    <property type="entry name" value="DnaG"/>
    <property type="match status" value="1"/>
</dbReference>
<evidence type="ECO:0000256" key="8">
    <source>
        <dbReference type="ARBA" id="ARBA00022833"/>
    </source>
</evidence>
<evidence type="ECO:0000313" key="16">
    <source>
        <dbReference type="EMBL" id="RVT65203.1"/>
    </source>
</evidence>
<evidence type="ECO:0000256" key="7">
    <source>
        <dbReference type="ARBA" id="ARBA00022771"/>
    </source>
</evidence>